<evidence type="ECO:0000256" key="1">
    <source>
        <dbReference type="SAM" id="SignalP"/>
    </source>
</evidence>
<dbReference type="EMBL" id="AP024702">
    <property type="protein sequence ID" value="BCX47519.1"/>
    <property type="molecule type" value="Genomic_DNA"/>
</dbReference>
<dbReference type="PANTHER" id="PTHR35889:SF3">
    <property type="entry name" value="F-BOX DOMAIN-CONTAINING PROTEIN"/>
    <property type="match status" value="1"/>
</dbReference>
<dbReference type="Pfam" id="PF07635">
    <property type="entry name" value="PSCyt1"/>
    <property type="match status" value="1"/>
</dbReference>
<dbReference type="Proteomes" id="UP001374893">
    <property type="component" value="Chromosome"/>
</dbReference>
<keyword evidence="6" id="KW-1185">Reference proteome</keyword>
<evidence type="ECO:0000259" key="4">
    <source>
        <dbReference type="Pfam" id="PF07635"/>
    </source>
</evidence>
<evidence type="ECO:0000313" key="6">
    <source>
        <dbReference type="Proteomes" id="UP001374893"/>
    </source>
</evidence>
<dbReference type="InterPro" id="IPR011429">
    <property type="entry name" value="Cyt_c_Planctomycete-type"/>
</dbReference>
<protein>
    <recommendedName>
        <fullName evidence="7">Planctomycete cytochrome C</fullName>
    </recommendedName>
</protein>
<feature type="domain" description="Cytochrome C Planctomycete-type" evidence="4">
    <location>
        <begin position="35"/>
        <end position="89"/>
    </location>
</feature>
<evidence type="ECO:0000259" key="3">
    <source>
        <dbReference type="Pfam" id="PF07587"/>
    </source>
</evidence>
<reference evidence="5 6" key="1">
    <citation type="submission" date="2021-06" db="EMBL/GenBank/DDBJ databases">
        <title>Complete genome of Haloferula helveola possessing various polysaccharide degrading enzymes.</title>
        <authorList>
            <person name="Takami H."/>
            <person name="Huang C."/>
            <person name="Hamasaki K."/>
        </authorList>
    </citation>
    <scope>NUCLEOTIDE SEQUENCE [LARGE SCALE GENOMIC DNA]</scope>
    <source>
        <strain evidence="5 6">CN-1</strain>
    </source>
</reference>
<dbReference type="InterPro" id="IPR011444">
    <property type="entry name" value="DUF1549"/>
</dbReference>
<keyword evidence="1" id="KW-0732">Signal</keyword>
<organism evidence="5 6">
    <name type="scientific">Haloferula helveola</name>
    <dbReference type="NCBI Taxonomy" id="490095"/>
    <lineage>
        <taxon>Bacteria</taxon>
        <taxon>Pseudomonadati</taxon>
        <taxon>Verrucomicrobiota</taxon>
        <taxon>Verrucomicrobiia</taxon>
        <taxon>Verrucomicrobiales</taxon>
        <taxon>Verrucomicrobiaceae</taxon>
        <taxon>Haloferula</taxon>
    </lineage>
</organism>
<dbReference type="Pfam" id="PF07583">
    <property type="entry name" value="PSCyt2"/>
    <property type="match status" value="1"/>
</dbReference>
<gene>
    <name evidence="5" type="ORF">HAHE_14270</name>
</gene>
<sequence length="634" mass="71006">MRLRNLGLFSLLCTAPVLAEVDFAHEVVPLLQKHCVECHGGEKSKGGFSMNTRALVLDADVTDTEKPDRSLLLELVLSDDPDEKMPPPDKGKDALTPDEVDILRRWMAADLPWEEGFTFAEDRYEPPLKPRPVEVPEGAPGTNPIDLLVREYFTANEITPPEPVSDEVFLRRLWMDVLGLPPGEDARAMLSASGRLDRDAAIERALGDSTRYAEHWMTFWNDLLRNEYSGTGYIDGGRTQVTAWLYKGLLENKAYDDFVRELMVKPEAKGFIGGIKWRGEVNASQTREIQFSQNVSQVLLGINMKCASCHDSFIDSWKLEDAYNLAAIYSEKPLELHRCDKPTGQTAKAAWIFPELGQIDPEAPRDKRLAQLADLMTHPENGRMQRTIVNRLWDRLMGRGIVHPVDAMGTEPWSEPVLDLLANKMVESDYDLKAVLKLILTSRTYQSKAVVRSEESGPYVFRGPVRKRMTAEQFLDSIRRVTGVWPKPDGKAFKGGAQGGQLKAVMDAHGLKDWDNRPIRTVFAPRDALQAALGRPNREQVVSARPDLLTTLEAINLANGPELSGLLKEGAKQLMAQPDPAAVIDRLFLEALTRKPTTEERMIAEALVGKPATAAGMEDLLWMVFMLPEFHYVN</sequence>
<feature type="domain" description="DUF1553" evidence="3">
    <location>
        <begin position="371"/>
        <end position="607"/>
    </location>
</feature>
<feature type="chain" id="PRO_5045784392" description="Planctomycete cytochrome C" evidence="1">
    <location>
        <begin position="20"/>
        <end position="634"/>
    </location>
</feature>
<dbReference type="PANTHER" id="PTHR35889">
    <property type="entry name" value="CYCLOINULO-OLIGOSACCHARIDE FRUCTANOTRANSFERASE-RELATED"/>
    <property type="match status" value="1"/>
</dbReference>
<dbReference type="Pfam" id="PF07587">
    <property type="entry name" value="PSD1"/>
    <property type="match status" value="1"/>
</dbReference>
<feature type="signal peptide" evidence="1">
    <location>
        <begin position="1"/>
        <end position="19"/>
    </location>
</feature>
<dbReference type="InterPro" id="IPR022655">
    <property type="entry name" value="DUF1553"/>
</dbReference>
<evidence type="ECO:0000259" key="2">
    <source>
        <dbReference type="Pfam" id="PF07583"/>
    </source>
</evidence>
<accession>A0ABN6H4N7</accession>
<evidence type="ECO:0000313" key="5">
    <source>
        <dbReference type="EMBL" id="BCX47519.1"/>
    </source>
</evidence>
<proteinExistence type="predicted"/>
<name>A0ABN6H4N7_9BACT</name>
<dbReference type="RefSeq" id="WP_338689764.1">
    <property type="nucleotide sequence ID" value="NZ_AP024702.1"/>
</dbReference>
<evidence type="ECO:0008006" key="7">
    <source>
        <dbReference type="Google" id="ProtNLM"/>
    </source>
</evidence>
<feature type="domain" description="DUF1549" evidence="2">
    <location>
        <begin position="144"/>
        <end position="331"/>
    </location>
</feature>